<dbReference type="EMBL" id="QEAO01000071">
    <property type="protein sequence ID" value="TPX30422.1"/>
    <property type="molecule type" value="Genomic_DNA"/>
</dbReference>
<dbReference type="SUPFAM" id="SSF51905">
    <property type="entry name" value="FAD/NAD(P)-binding domain"/>
    <property type="match status" value="1"/>
</dbReference>
<keyword evidence="17" id="KW-1185">Reference proteome</keyword>
<dbReference type="RefSeq" id="XP_031022089.1">
    <property type="nucleotide sequence ID" value="XM_031171936.1"/>
</dbReference>
<evidence type="ECO:0000256" key="12">
    <source>
        <dbReference type="PIRNR" id="PIRNR028937"/>
    </source>
</evidence>
<comment type="subcellular location">
    <subcellularLocation>
        <location evidence="3">Membrane</location>
    </subcellularLocation>
</comment>
<keyword evidence="10 12" id="KW-0560">Oxidoreductase</keyword>
<evidence type="ECO:0000256" key="5">
    <source>
        <dbReference type="ARBA" id="ARBA00013125"/>
    </source>
</evidence>
<evidence type="ECO:0000256" key="11">
    <source>
        <dbReference type="ARBA" id="ARBA00023136"/>
    </source>
</evidence>
<protein>
    <recommendedName>
        <fullName evidence="5 12">Long-chain-alcohol oxidase</fullName>
        <ecNumber evidence="5 12">1.1.3.20</ecNumber>
    </recommendedName>
</protein>
<evidence type="ECO:0000256" key="8">
    <source>
        <dbReference type="ARBA" id="ARBA00022827"/>
    </source>
</evidence>
<dbReference type="AlphaFoldDB" id="A0A507BRT3"/>
<accession>A0A507BRT3</accession>
<evidence type="ECO:0000256" key="7">
    <source>
        <dbReference type="ARBA" id="ARBA00022692"/>
    </source>
</evidence>
<reference evidence="16 17" key="1">
    <citation type="journal article" date="2019" name="Sci. Rep.">
        <title>Comparative genomics of chytrid fungi reveal insights into the obligate biotrophic and pathogenic lifestyle of Synchytrium endobioticum.</title>
        <authorList>
            <person name="van de Vossenberg B.T.L.H."/>
            <person name="Warris S."/>
            <person name="Nguyen H.D.T."/>
            <person name="van Gent-Pelzer M.P.E."/>
            <person name="Joly D.L."/>
            <person name="van de Geest H.C."/>
            <person name="Bonants P.J.M."/>
            <person name="Smith D.S."/>
            <person name="Levesque C.A."/>
            <person name="van der Lee T.A.J."/>
        </authorList>
    </citation>
    <scope>NUCLEOTIDE SEQUENCE [LARGE SCALE GENOMIC DNA]</scope>
    <source>
        <strain evidence="16 17">JEL517</strain>
    </source>
</reference>
<evidence type="ECO:0000256" key="10">
    <source>
        <dbReference type="ARBA" id="ARBA00023002"/>
    </source>
</evidence>
<dbReference type="Proteomes" id="UP000319731">
    <property type="component" value="Unassembled WGS sequence"/>
</dbReference>
<gene>
    <name evidence="16" type="ORF">SmJEL517_g06010</name>
</gene>
<dbReference type="GO" id="GO:0050660">
    <property type="term" value="F:flavin adenine dinucleotide binding"/>
    <property type="evidence" value="ECO:0007669"/>
    <property type="project" value="InterPro"/>
</dbReference>
<dbReference type="Gene3D" id="3.50.50.60">
    <property type="entry name" value="FAD/NAD(P)-binding domain"/>
    <property type="match status" value="2"/>
</dbReference>
<feature type="active site" description="Proton acceptor" evidence="13">
    <location>
        <position position="651"/>
    </location>
</feature>
<dbReference type="STRING" id="1806994.A0A507BRT3"/>
<evidence type="ECO:0000256" key="9">
    <source>
        <dbReference type="ARBA" id="ARBA00022989"/>
    </source>
</evidence>
<dbReference type="Pfam" id="PF05199">
    <property type="entry name" value="GMC_oxred_C"/>
    <property type="match status" value="1"/>
</dbReference>
<dbReference type="InterPro" id="IPR000172">
    <property type="entry name" value="GMC_OxRdtase_N"/>
</dbReference>
<keyword evidence="9" id="KW-1133">Transmembrane helix</keyword>
<evidence type="ECO:0000313" key="16">
    <source>
        <dbReference type="EMBL" id="TPX30422.1"/>
    </source>
</evidence>
<dbReference type="InterPro" id="IPR007867">
    <property type="entry name" value="GMC_OxRtase_C"/>
</dbReference>
<comment type="caution">
    <text evidence="16">The sequence shown here is derived from an EMBL/GenBank/DDBJ whole genome shotgun (WGS) entry which is preliminary data.</text>
</comment>
<feature type="domain" description="Glucose-methanol-choline oxidoreductase N-terminal" evidence="14">
    <location>
        <begin position="262"/>
        <end position="474"/>
    </location>
</feature>
<dbReference type="GeneID" id="42007233"/>
<dbReference type="GO" id="GO:0016020">
    <property type="term" value="C:membrane"/>
    <property type="evidence" value="ECO:0007669"/>
    <property type="project" value="UniProtKB-SubCell"/>
</dbReference>
<dbReference type="PIRSF" id="PIRSF028937">
    <property type="entry name" value="Lg_Ch_AO"/>
    <property type="match status" value="1"/>
</dbReference>
<evidence type="ECO:0000256" key="2">
    <source>
        <dbReference type="ARBA" id="ARBA00003842"/>
    </source>
</evidence>
<dbReference type="OrthoDB" id="269227at2759"/>
<feature type="domain" description="Glucose-methanol-choline oxidoreductase C-terminal" evidence="15">
    <location>
        <begin position="556"/>
        <end position="703"/>
    </location>
</feature>
<comment type="catalytic activity">
    <reaction evidence="1 12">
        <text>a long-chain primary fatty alcohol + O2 = a long-chain fatty aldehyde + H2O2</text>
        <dbReference type="Rhea" id="RHEA:22756"/>
        <dbReference type="ChEBI" id="CHEBI:15379"/>
        <dbReference type="ChEBI" id="CHEBI:16240"/>
        <dbReference type="ChEBI" id="CHEBI:17176"/>
        <dbReference type="ChEBI" id="CHEBI:77396"/>
        <dbReference type="EC" id="1.1.3.20"/>
    </reaction>
</comment>
<evidence type="ECO:0000256" key="3">
    <source>
        <dbReference type="ARBA" id="ARBA00004370"/>
    </source>
</evidence>
<dbReference type="InterPro" id="IPR012400">
    <property type="entry name" value="Long_Oxdase"/>
</dbReference>
<keyword evidence="11" id="KW-0472">Membrane</keyword>
<keyword evidence="8" id="KW-0274">FAD</keyword>
<evidence type="ECO:0000256" key="6">
    <source>
        <dbReference type="ARBA" id="ARBA00022630"/>
    </source>
</evidence>
<evidence type="ECO:0000313" key="17">
    <source>
        <dbReference type="Proteomes" id="UP000319731"/>
    </source>
</evidence>
<evidence type="ECO:0000256" key="1">
    <source>
        <dbReference type="ARBA" id="ARBA00000920"/>
    </source>
</evidence>
<evidence type="ECO:0000259" key="15">
    <source>
        <dbReference type="Pfam" id="PF05199"/>
    </source>
</evidence>
<sequence length="730" mass="78613">MAFSKDGLKVLESIADTVFGELSASDTAELVNLYARSSRGTPKASVRSLEDMVAFSKLKASDFDVVQDLVKKLQMFLPKTTLMGMSFILSMLSTSAGNYMLTGYAQPFQTMSLEDRTGALRYLGKIGRKGTFIPVIDSTLAALFMGFTAGISLSVYSVLNEKRENPVWKAIGFPGADPVIFERLAGRSAYPTQYPFKFLDVQGHNNSTVVLHYDAVVIGSGAGGGIVAAELSTQGLKVLVLEKGILFKPEDITTMEADALPNLYENGGVVSTEDGNVGILAGSSFGGGTTINWSGSLKLPQWARQEWADEHGLPFFASAEYEKNSVLVLERAGVSTKHIKHNGSNQILIDGCNKLGLPVHDIPQNTGGHTHSCGFCHYGCPAQEKQGAVATWLKDAANAGCHFLLRANVRHVIHQNGKAVGVDALVTTKTGTARVVIKALTVVVSAGSLNTPAILKRSGLKNKHIGKHLRLHPAIGVAAVFPDREVRGFDGSIMTACCDAEENQDGKGYGVRIEVPVHFPSILSTLSVWRSPLDHKSFMMFMDKISMIVLHCRERYSEGEVNIDSEGNPLFKYTLDPHDAKHLTAGLVASVKILAAAGGQQITTSQLRVDQYKKDFDDSRDTLETPEFQRYVNGVATEGINMGWTRISSAHQMGSCRLSSSPERGPLDPEGQTWEVKGLWVADASTLPTASGVNPMATVWSIAYSIAQNIKQGLKVTDSPSASASASARL</sequence>
<dbReference type="PANTHER" id="PTHR46056:SF12">
    <property type="entry name" value="LONG-CHAIN-ALCOHOL OXIDASE"/>
    <property type="match status" value="1"/>
</dbReference>
<dbReference type="InterPro" id="IPR036188">
    <property type="entry name" value="FAD/NAD-bd_sf"/>
</dbReference>
<comment type="similarity">
    <text evidence="4 12">Belongs to the GMC oxidoreductase family.</text>
</comment>
<name>A0A507BRT3_9FUNG</name>
<keyword evidence="6" id="KW-0285">Flavoprotein</keyword>
<dbReference type="Pfam" id="PF00732">
    <property type="entry name" value="GMC_oxred_N"/>
    <property type="match status" value="1"/>
</dbReference>
<evidence type="ECO:0000259" key="14">
    <source>
        <dbReference type="Pfam" id="PF00732"/>
    </source>
</evidence>
<evidence type="ECO:0000256" key="4">
    <source>
        <dbReference type="ARBA" id="ARBA00010790"/>
    </source>
</evidence>
<dbReference type="GO" id="GO:0046577">
    <property type="term" value="F:long-chain-alcohol oxidase activity"/>
    <property type="evidence" value="ECO:0007669"/>
    <property type="project" value="UniProtKB-EC"/>
</dbReference>
<dbReference type="PANTHER" id="PTHR46056">
    <property type="entry name" value="LONG-CHAIN-ALCOHOL OXIDASE"/>
    <property type="match status" value="1"/>
</dbReference>
<dbReference type="EC" id="1.1.3.20" evidence="5 12"/>
<proteinExistence type="inferred from homology"/>
<comment type="function">
    <text evidence="2">Long-chain fatty alcohol oxidase involved in the omega-oxidation pathway of lipid degradation.</text>
</comment>
<organism evidence="16 17">
    <name type="scientific">Synchytrium microbalum</name>
    <dbReference type="NCBI Taxonomy" id="1806994"/>
    <lineage>
        <taxon>Eukaryota</taxon>
        <taxon>Fungi</taxon>
        <taxon>Fungi incertae sedis</taxon>
        <taxon>Chytridiomycota</taxon>
        <taxon>Chytridiomycota incertae sedis</taxon>
        <taxon>Chytridiomycetes</taxon>
        <taxon>Synchytriales</taxon>
        <taxon>Synchytriaceae</taxon>
        <taxon>Synchytrium</taxon>
    </lineage>
</organism>
<evidence type="ECO:0000256" key="13">
    <source>
        <dbReference type="PIRSR" id="PIRSR028937-1"/>
    </source>
</evidence>
<keyword evidence="7" id="KW-0812">Transmembrane</keyword>